<gene>
    <name evidence="2" type="ORF">ElyMa_006259300</name>
</gene>
<proteinExistence type="predicted"/>
<dbReference type="AlphaFoldDB" id="A0AAV4HBL9"/>
<dbReference type="Proteomes" id="UP000762676">
    <property type="component" value="Unassembled WGS sequence"/>
</dbReference>
<keyword evidence="3" id="KW-1185">Reference proteome</keyword>
<protein>
    <submittedName>
        <fullName evidence="2">Uncharacterized protein</fullName>
    </submittedName>
</protein>
<evidence type="ECO:0000256" key="1">
    <source>
        <dbReference type="SAM" id="MobiDB-lite"/>
    </source>
</evidence>
<evidence type="ECO:0000313" key="2">
    <source>
        <dbReference type="EMBL" id="GFR94825.1"/>
    </source>
</evidence>
<name>A0AAV4HBL9_9GAST</name>
<comment type="caution">
    <text evidence="2">The sequence shown here is derived from an EMBL/GenBank/DDBJ whole genome shotgun (WGS) entry which is preliminary data.</text>
</comment>
<evidence type="ECO:0000313" key="3">
    <source>
        <dbReference type="Proteomes" id="UP000762676"/>
    </source>
</evidence>
<dbReference type="EMBL" id="BMAT01012571">
    <property type="protein sequence ID" value="GFR94825.1"/>
    <property type="molecule type" value="Genomic_DNA"/>
</dbReference>
<accession>A0AAV4HBL9</accession>
<reference evidence="2 3" key="1">
    <citation type="journal article" date="2021" name="Elife">
        <title>Chloroplast acquisition without the gene transfer in kleptoplastic sea slugs, Plakobranchus ocellatus.</title>
        <authorList>
            <person name="Maeda T."/>
            <person name="Takahashi S."/>
            <person name="Yoshida T."/>
            <person name="Shimamura S."/>
            <person name="Takaki Y."/>
            <person name="Nagai Y."/>
            <person name="Toyoda A."/>
            <person name="Suzuki Y."/>
            <person name="Arimoto A."/>
            <person name="Ishii H."/>
            <person name="Satoh N."/>
            <person name="Nishiyama T."/>
            <person name="Hasebe M."/>
            <person name="Maruyama T."/>
            <person name="Minagawa J."/>
            <person name="Obokata J."/>
            <person name="Shigenobu S."/>
        </authorList>
    </citation>
    <scope>NUCLEOTIDE SEQUENCE [LARGE SCALE GENOMIC DNA]</scope>
</reference>
<sequence length="122" mass="13798">MLGNLSSTSDRKRTHGPNLYIKPVSQDEYPIMANVGPAPDWRLLIEFRLYISPAGHQLETHQVKTKMDHRKTDGGLPHEISVISNRLLAAGSLASTSIYHQHRESVQFTGQSYRGRVRSNFQ</sequence>
<feature type="region of interest" description="Disordered" evidence="1">
    <location>
        <begin position="1"/>
        <end position="20"/>
    </location>
</feature>
<organism evidence="2 3">
    <name type="scientific">Elysia marginata</name>
    <dbReference type="NCBI Taxonomy" id="1093978"/>
    <lineage>
        <taxon>Eukaryota</taxon>
        <taxon>Metazoa</taxon>
        <taxon>Spiralia</taxon>
        <taxon>Lophotrochozoa</taxon>
        <taxon>Mollusca</taxon>
        <taxon>Gastropoda</taxon>
        <taxon>Heterobranchia</taxon>
        <taxon>Euthyneura</taxon>
        <taxon>Panpulmonata</taxon>
        <taxon>Sacoglossa</taxon>
        <taxon>Placobranchoidea</taxon>
        <taxon>Plakobranchidae</taxon>
        <taxon>Elysia</taxon>
    </lineage>
</organism>